<keyword evidence="2" id="KW-0472">Membrane</keyword>
<keyword evidence="4" id="KW-1185">Reference proteome</keyword>
<protein>
    <submittedName>
        <fullName evidence="3">Uncharacterized protein</fullName>
    </submittedName>
</protein>
<keyword evidence="2" id="KW-1133">Transmembrane helix</keyword>
<evidence type="ECO:0000313" key="4">
    <source>
        <dbReference type="Proteomes" id="UP001054252"/>
    </source>
</evidence>
<comment type="caution">
    <text evidence="3">The sequence shown here is derived from an EMBL/GenBank/DDBJ whole genome shotgun (WGS) entry which is preliminary data.</text>
</comment>
<keyword evidence="2" id="KW-0812">Transmembrane</keyword>
<dbReference type="AlphaFoldDB" id="A0AAV5M6E8"/>
<feature type="transmembrane region" description="Helical" evidence="2">
    <location>
        <begin position="63"/>
        <end position="81"/>
    </location>
</feature>
<organism evidence="3 4">
    <name type="scientific">Rubroshorea leprosula</name>
    <dbReference type="NCBI Taxonomy" id="152421"/>
    <lineage>
        <taxon>Eukaryota</taxon>
        <taxon>Viridiplantae</taxon>
        <taxon>Streptophyta</taxon>
        <taxon>Embryophyta</taxon>
        <taxon>Tracheophyta</taxon>
        <taxon>Spermatophyta</taxon>
        <taxon>Magnoliopsida</taxon>
        <taxon>eudicotyledons</taxon>
        <taxon>Gunneridae</taxon>
        <taxon>Pentapetalae</taxon>
        <taxon>rosids</taxon>
        <taxon>malvids</taxon>
        <taxon>Malvales</taxon>
        <taxon>Dipterocarpaceae</taxon>
        <taxon>Rubroshorea</taxon>
    </lineage>
</organism>
<gene>
    <name evidence="3" type="ORF">SLEP1_g52196</name>
</gene>
<evidence type="ECO:0000256" key="2">
    <source>
        <dbReference type="SAM" id="Phobius"/>
    </source>
</evidence>
<dbReference type="Proteomes" id="UP001054252">
    <property type="component" value="Unassembled WGS sequence"/>
</dbReference>
<evidence type="ECO:0000256" key="1">
    <source>
        <dbReference type="SAM" id="MobiDB-lite"/>
    </source>
</evidence>
<name>A0AAV5M6E8_9ROSI</name>
<reference evidence="3 4" key="1">
    <citation type="journal article" date="2021" name="Commun. Biol.">
        <title>The genome of Shorea leprosula (Dipterocarpaceae) highlights the ecological relevance of drought in aseasonal tropical rainforests.</title>
        <authorList>
            <person name="Ng K.K.S."/>
            <person name="Kobayashi M.J."/>
            <person name="Fawcett J.A."/>
            <person name="Hatakeyama M."/>
            <person name="Paape T."/>
            <person name="Ng C.H."/>
            <person name="Ang C.C."/>
            <person name="Tnah L.H."/>
            <person name="Lee C.T."/>
            <person name="Nishiyama T."/>
            <person name="Sese J."/>
            <person name="O'Brien M.J."/>
            <person name="Copetti D."/>
            <person name="Mohd Noor M.I."/>
            <person name="Ong R.C."/>
            <person name="Putra M."/>
            <person name="Sireger I.Z."/>
            <person name="Indrioko S."/>
            <person name="Kosugi Y."/>
            <person name="Izuno A."/>
            <person name="Isagi Y."/>
            <person name="Lee S.L."/>
            <person name="Shimizu K.K."/>
        </authorList>
    </citation>
    <scope>NUCLEOTIDE SEQUENCE [LARGE SCALE GENOMIC DNA]</scope>
    <source>
        <strain evidence="3">214</strain>
    </source>
</reference>
<feature type="compositionally biased region" description="Low complexity" evidence="1">
    <location>
        <begin position="1"/>
        <end position="18"/>
    </location>
</feature>
<dbReference type="EMBL" id="BPVZ01000189">
    <property type="protein sequence ID" value="GKV45073.1"/>
    <property type="molecule type" value="Genomic_DNA"/>
</dbReference>
<accession>A0AAV5M6E8</accession>
<evidence type="ECO:0000313" key="3">
    <source>
        <dbReference type="EMBL" id="GKV45073.1"/>
    </source>
</evidence>
<sequence>MRLSSQSCTSTNTTSTLTRGQRQRVLPIPRGVNMVVWSLDNRFVLSAIRVRGSSVWVLNPRCWLLNIFAIMLVPLCFLIRFRGA</sequence>
<proteinExistence type="predicted"/>
<feature type="region of interest" description="Disordered" evidence="1">
    <location>
        <begin position="1"/>
        <end position="20"/>
    </location>
</feature>